<reference evidence="5 6" key="1">
    <citation type="submission" date="2021-06" db="EMBL/GenBank/DDBJ databases">
        <title>Sphingomonas sp. XMGL2, whole genome shotgun sequencing project.</title>
        <authorList>
            <person name="Zhao G."/>
            <person name="Shen L."/>
        </authorList>
    </citation>
    <scope>NUCLEOTIDE SEQUENCE [LARGE SCALE GENOMIC DNA]</scope>
    <source>
        <strain evidence="5 6">XMGL2</strain>
    </source>
</reference>
<keyword evidence="6" id="KW-1185">Reference proteome</keyword>
<feature type="chain" id="PRO_5046347364" evidence="2">
    <location>
        <begin position="23"/>
        <end position="943"/>
    </location>
</feature>
<feature type="domain" description="Peptidase M16 N-terminal" evidence="3">
    <location>
        <begin position="55"/>
        <end position="178"/>
    </location>
</feature>
<dbReference type="InterPro" id="IPR007863">
    <property type="entry name" value="Peptidase_M16_C"/>
</dbReference>
<feature type="domain" description="Peptidase M16 C-terminal" evidence="4">
    <location>
        <begin position="676"/>
        <end position="854"/>
    </location>
</feature>
<dbReference type="PANTHER" id="PTHR43690">
    <property type="entry name" value="NARDILYSIN"/>
    <property type="match status" value="1"/>
</dbReference>
<feature type="domain" description="Peptidase M16 C-terminal" evidence="4">
    <location>
        <begin position="212"/>
        <end position="386"/>
    </location>
</feature>
<protein>
    <submittedName>
        <fullName evidence="5">Insulinase family protein</fullName>
    </submittedName>
</protein>
<evidence type="ECO:0000259" key="3">
    <source>
        <dbReference type="Pfam" id="PF00675"/>
    </source>
</evidence>
<evidence type="ECO:0000256" key="2">
    <source>
        <dbReference type="SAM" id="SignalP"/>
    </source>
</evidence>
<dbReference type="PANTHER" id="PTHR43690:SF17">
    <property type="entry name" value="PROTEIN YHJJ"/>
    <property type="match status" value="1"/>
</dbReference>
<evidence type="ECO:0000313" key="5">
    <source>
        <dbReference type="EMBL" id="MBU3077048.1"/>
    </source>
</evidence>
<dbReference type="Pfam" id="PF05193">
    <property type="entry name" value="Peptidase_M16_C"/>
    <property type="match status" value="2"/>
</dbReference>
<proteinExistence type="predicted"/>
<dbReference type="EMBL" id="JAHKRT010000002">
    <property type="protein sequence ID" value="MBU3077048.1"/>
    <property type="molecule type" value="Genomic_DNA"/>
</dbReference>
<organism evidence="5 6">
    <name type="scientific">Sphingomonas quercus</name>
    <dbReference type="NCBI Taxonomy" id="2842451"/>
    <lineage>
        <taxon>Bacteria</taxon>
        <taxon>Pseudomonadati</taxon>
        <taxon>Pseudomonadota</taxon>
        <taxon>Alphaproteobacteria</taxon>
        <taxon>Sphingomonadales</taxon>
        <taxon>Sphingomonadaceae</taxon>
        <taxon>Sphingomonas</taxon>
    </lineage>
</organism>
<comment type="caution">
    <text evidence="5">The sequence shown here is derived from an EMBL/GenBank/DDBJ whole genome shotgun (WGS) entry which is preliminary data.</text>
</comment>
<sequence length="943" mass="99775">MVRLPFAALALAFLAAPVVVPAAPIGAGAPVPVATLLRQVDIPWDSFTLPNGLKVIVHTDRKAPIVAVSVWYHVGSKDEPKGETGFAHLFEHLMFGGSENAAGGLDNVLLPYGATQPNGSTSFDRTNYFETVPTPVLPLALFLESDRMGHLLGAVTQQKLDAQRGVVQNEKRQGDNEPFGLVDYAQLEALFPAGHPYHHSTIGSMADLDAASLDTVKNWFRQRYGPNNAVLVLAGDIDVATARPLVERYFGDIPKGPDVAPAAASVPTLPARKELAMQDRVATTRLYRSWAVPGLNDADAVPLDVGATVLGGLASSRLDNILVRDEKLAVAVSADMAPLERVGLYSVVVDVRPGVDPQIVSKRLDQIIADFLAKGPTADEVQRVATRMVAARLGGLEQVGGFGGKAVTLAEGQLYSGDPDFYKKQLALYAAATPASVTAATRKWLSRPVLAITVSPGDRSAYDEARAAAPAAKPAAASEARPAAPQNPAEPARKAPVPGEIADLVFPKVERARLSNGVEIVYAHRDAVPLTRISLGFDAGNAADPHAALGTQSLMLSLLDEGTTTRNSVQIAEAEERLGADIGAAPSMDRTSIGLSALSANLKPSLDLFADIVRNPAFAPAEVNRLRAAQLARIDAEASDPGGIAARAIGPVLFGPDHPYGVPLSGTGDKAVVARLTPAELRAFHQAWLRPDKARFFVVSDLPLAQIKAALEESFGNWRPPASAAGAKAFKAPTPPRPRIILIDRPGSPQSYILAGSLLPLPAGGAGVEDLQSANDILGGSFLSRLNSDLRESKGWAYGVASRIRRLGEAMPFLVTAPVQADRTGDSIKAILDDTRGFLTTNGVTPEERDRTVQGQIRELPGTFETGGAVLEAMRANDLYGRPDDYQSRLPAIYRAQTVAHLDAAARATIDPAKLVWIVVGDAAKVRTQLDGLGLPVETMPAK</sequence>
<dbReference type="Proteomes" id="UP000776276">
    <property type="component" value="Unassembled WGS sequence"/>
</dbReference>
<feature type="domain" description="Peptidase M16 N-terminal" evidence="3">
    <location>
        <begin position="524"/>
        <end position="636"/>
    </location>
</feature>
<feature type="region of interest" description="Disordered" evidence="1">
    <location>
        <begin position="465"/>
        <end position="496"/>
    </location>
</feature>
<accession>A0ABS6BFJ2</accession>
<dbReference type="Pfam" id="PF00675">
    <property type="entry name" value="Peptidase_M16"/>
    <property type="match status" value="2"/>
</dbReference>
<name>A0ABS6BFJ2_9SPHN</name>
<evidence type="ECO:0000256" key="1">
    <source>
        <dbReference type="SAM" id="MobiDB-lite"/>
    </source>
</evidence>
<feature type="signal peptide" evidence="2">
    <location>
        <begin position="1"/>
        <end position="22"/>
    </location>
</feature>
<dbReference type="InterPro" id="IPR050626">
    <property type="entry name" value="Peptidase_M16"/>
</dbReference>
<dbReference type="RefSeq" id="WP_216320574.1">
    <property type="nucleotide sequence ID" value="NZ_JAHKRT010000002.1"/>
</dbReference>
<evidence type="ECO:0000259" key="4">
    <source>
        <dbReference type="Pfam" id="PF05193"/>
    </source>
</evidence>
<evidence type="ECO:0000313" key="6">
    <source>
        <dbReference type="Proteomes" id="UP000776276"/>
    </source>
</evidence>
<gene>
    <name evidence="5" type="ORF">KOF26_04145</name>
</gene>
<dbReference type="InterPro" id="IPR011765">
    <property type="entry name" value="Pept_M16_N"/>
</dbReference>
<keyword evidence="2" id="KW-0732">Signal</keyword>
<feature type="compositionally biased region" description="Low complexity" evidence="1">
    <location>
        <begin position="467"/>
        <end position="484"/>
    </location>
</feature>